<keyword evidence="2" id="KW-1185">Reference proteome</keyword>
<dbReference type="EMBL" id="JAPDDS010000010">
    <property type="protein sequence ID" value="MCW1886420.1"/>
    <property type="molecule type" value="Genomic_DNA"/>
</dbReference>
<sequence>MSLGASKSLLNESNRELFMRWEETRASWRDAKALDFEKEYLAGLPQAVATATRVIEELDAMLSKLHADCD</sequence>
<evidence type="ECO:0000313" key="2">
    <source>
        <dbReference type="Proteomes" id="UP001207930"/>
    </source>
</evidence>
<gene>
    <name evidence="1" type="ORF">OKA04_16905</name>
</gene>
<accession>A0ABT3FTV9</accession>
<comment type="caution">
    <text evidence="1">The sequence shown here is derived from an EMBL/GenBank/DDBJ whole genome shotgun (WGS) entry which is preliminary data.</text>
</comment>
<protein>
    <submittedName>
        <fullName evidence="1">Uncharacterized protein</fullName>
    </submittedName>
</protein>
<dbReference type="RefSeq" id="WP_264502377.1">
    <property type="nucleotide sequence ID" value="NZ_JAPDDS010000010.1"/>
</dbReference>
<evidence type="ECO:0000313" key="1">
    <source>
        <dbReference type="EMBL" id="MCW1886420.1"/>
    </source>
</evidence>
<reference evidence="1 2" key="1">
    <citation type="submission" date="2022-10" db="EMBL/GenBank/DDBJ databases">
        <title>Luteolibacter flavescens strain MCCC 1K03193, whole genome shotgun sequencing project.</title>
        <authorList>
            <person name="Zhao G."/>
            <person name="Shen L."/>
        </authorList>
    </citation>
    <scope>NUCLEOTIDE SEQUENCE [LARGE SCALE GENOMIC DNA]</scope>
    <source>
        <strain evidence="1 2">MCCC 1K03193</strain>
    </source>
</reference>
<dbReference type="Proteomes" id="UP001207930">
    <property type="component" value="Unassembled WGS sequence"/>
</dbReference>
<organism evidence="1 2">
    <name type="scientific">Luteolibacter flavescens</name>
    <dbReference type="NCBI Taxonomy" id="1859460"/>
    <lineage>
        <taxon>Bacteria</taxon>
        <taxon>Pseudomonadati</taxon>
        <taxon>Verrucomicrobiota</taxon>
        <taxon>Verrucomicrobiia</taxon>
        <taxon>Verrucomicrobiales</taxon>
        <taxon>Verrucomicrobiaceae</taxon>
        <taxon>Luteolibacter</taxon>
    </lineage>
</organism>
<proteinExistence type="predicted"/>
<name>A0ABT3FTV9_9BACT</name>